<reference evidence="1" key="2">
    <citation type="submission" date="2025-08" db="UniProtKB">
        <authorList>
            <consortium name="Ensembl"/>
        </authorList>
    </citation>
    <scope>IDENTIFICATION</scope>
</reference>
<dbReference type="AlphaFoldDB" id="A0A8C9RTS7"/>
<reference evidence="1 2" key="1">
    <citation type="submission" date="2019-04" db="EMBL/GenBank/DDBJ databases">
        <authorList>
            <consortium name="Wellcome Sanger Institute Data Sharing"/>
        </authorList>
    </citation>
    <scope>NUCLEOTIDE SEQUENCE [LARGE SCALE GENOMIC DNA]</scope>
</reference>
<accession>A0A8C9RTS7</accession>
<proteinExistence type="predicted"/>
<dbReference type="Proteomes" id="UP000694397">
    <property type="component" value="Chromosome 13"/>
</dbReference>
<protein>
    <submittedName>
        <fullName evidence="1">Uncharacterized protein</fullName>
    </submittedName>
</protein>
<keyword evidence="2" id="KW-1185">Reference proteome</keyword>
<evidence type="ECO:0000313" key="2">
    <source>
        <dbReference type="Proteomes" id="UP000694397"/>
    </source>
</evidence>
<organism evidence="1 2">
    <name type="scientific">Scleropages formosus</name>
    <name type="common">Asian bonytongue</name>
    <name type="synonym">Osteoglossum formosum</name>
    <dbReference type="NCBI Taxonomy" id="113540"/>
    <lineage>
        <taxon>Eukaryota</taxon>
        <taxon>Metazoa</taxon>
        <taxon>Chordata</taxon>
        <taxon>Craniata</taxon>
        <taxon>Vertebrata</taxon>
        <taxon>Euteleostomi</taxon>
        <taxon>Actinopterygii</taxon>
        <taxon>Neopterygii</taxon>
        <taxon>Teleostei</taxon>
        <taxon>Osteoglossocephala</taxon>
        <taxon>Osteoglossomorpha</taxon>
        <taxon>Osteoglossiformes</taxon>
        <taxon>Osteoglossidae</taxon>
        <taxon>Scleropages</taxon>
    </lineage>
</organism>
<evidence type="ECO:0000313" key="1">
    <source>
        <dbReference type="Ensembl" id="ENSSFOP00015026167.2"/>
    </source>
</evidence>
<name>A0A8C9RTS7_SCLFO</name>
<reference evidence="1" key="3">
    <citation type="submission" date="2025-09" db="UniProtKB">
        <authorList>
            <consortium name="Ensembl"/>
        </authorList>
    </citation>
    <scope>IDENTIFICATION</scope>
</reference>
<dbReference type="Ensembl" id="ENSSFOT00015026460.2">
    <property type="protein sequence ID" value="ENSSFOP00015026167.2"/>
    <property type="gene ID" value="ENSSFOG00015016829.2"/>
</dbReference>
<sequence>THHLCLFGLEISALNSADLFITILASLHMPCIFIHNRKIPEIPRIGLQAQRKNVLKAHHFWSISKQLHQKHFAPPSYDFLVLKHKDRAYKCKSFLRSGKKNNGKHGHSLIFLELS</sequence>